<organism evidence="1 2">
    <name type="scientific">Poritiphilus flavus</name>
    <dbReference type="NCBI Taxonomy" id="2697053"/>
    <lineage>
        <taxon>Bacteria</taxon>
        <taxon>Pseudomonadati</taxon>
        <taxon>Bacteroidota</taxon>
        <taxon>Flavobacteriia</taxon>
        <taxon>Flavobacteriales</taxon>
        <taxon>Flavobacteriaceae</taxon>
        <taxon>Poritiphilus</taxon>
    </lineage>
</organism>
<gene>
    <name evidence="1" type="ORF">GTQ38_07075</name>
</gene>
<dbReference type="EMBL" id="WXYO01000003">
    <property type="protein sequence ID" value="NAS11759.1"/>
    <property type="molecule type" value="Genomic_DNA"/>
</dbReference>
<accession>A0A6L9EBG8</accession>
<dbReference type="AlphaFoldDB" id="A0A6L9EBG8"/>
<keyword evidence="2" id="KW-1185">Reference proteome</keyword>
<evidence type="ECO:0000313" key="2">
    <source>
        <dbReference type="Proteomes" id="UP000475249"/>
    </source>
</evidence>
<name>A0A6L9EBG8_9FLAO</name>
<dbReference type="Proteomes" id="UP000475249">
    <property type="component" value="Unassembled WGS sequence"/>
</dbReference>
<comment type="caution">
    <text evidence="1">The sequence shown here is derived from an EMBL/GenBank/DDBJ whole genome shotgun (WGS) entry which is preliminary data.</text>
</comment>
<protein>
    <submittedName>
        <fullName evidence="1">Uncharacterized protein</fullName>
    </submittedName>
</protein>
<dbReference type="RefSeq" id="WP_161434806.1">
    <property type="nucleotide sequence ID" value="NZ_WXYO01000003.1"/>
</dbReference>
<evidence type="ECO:0000313" key="1">
    <source>
        <dbReference type="EMBL" id="NAS11759.1"/>
    </source>
</evidence>
<sequence length="284" mass="33628">MTNRKQSLRPTSLEHAAKVQLYRWYQLFERDYDVENSHQLEILDNDVIIKSFRGEIRGRKNFPKELVQSANEVRAHHVQNIQFQRVTNGPAALDAEVTYQRLQPDGAEKSYSVRYKTELSQEKDLLPKFTLLDFSAKDAVQQLPFQDAYPSNRTKALVHYWLLLIERAEEDKKVFRDILAESFMMDLGNGDFITSVEDLQAWISSTYTQLKMSCHYPENFSVQSIQKNKYEVYVDLVWQRLTSRDLHLKTVTRYRWIVQDDPNDRFARIQWISEVNKKKDEVLI</sequence>
<proteinExistence type="predicted"/>
<reference evidence="1 2" key="1">
    <citation type="submission" date="2020-01" db="EMBL/GenBank/DDBJ databases">
        <title>Bacteria diversity of Porities sp.</title>
        <authorList>
            <person name="Wang G."/>
        </authorList>
    </citation>
    <scope>NUCLEOTIDE SEQUENCE [LARGE SCALE GENOMIC DNA]</scope>
    <source>
        <strain evidence="1 2">R33</strain>
    </source>
</reference>